<proteinExistence type="predicted"/>
<dbReference type="AlphaFoldDB" id="A0A2X4UTN2"/>
<accession>A0A2X4UTN2</accession>
<dbReference type="EMBL" id="LS483469">
    <property type="protein sequence ID" value="SQI42201.1"/>
    <property type="molecule type" value="Genomic_DNA"/>
</dbReference>
<protein>
    <submittedName>
        <fullName evidence="1">Uncharacterized protein</fullName>
    </submittedName>
</protein>
<dbReference type="Proteomes" id="UP000248897">
    <property type="component" value="Chromosome 1"/>
</dbReference>
<gene>
    <name evidence="1" type="ORF">NCTC12961_03524</name>
</gene>
<evidence type="ECO:0000313" key="1">
    <source>
        <dbReference type="EMBL" id="SQI42201.1"/>
    </source>
</evidence>
<organism evidence="1 2">
    <name type="scientific">Serratia plymuthica</name>
    <dbReference type="NCBI Taxonomy" id="82996"/>
    <lineage>
        <taxon>Bacteria</taxon>
        <taxon>Pseudomonadati</taxon>
        <taxon>Pseudomonadota</taxon>
        <taxon>Gammaproteobacteria</taxon>
        <taxon>Enterobacterales</taxon>
        <taxon>Yersiniaceae</taxon>
        <taxon>Serratia</taxon>
    </lineage>
</organism>
<reference evidence="1 2" key="1">
    <citation type="submission" date="2018-06" db="EMBL/GenBank/DDBJ databases">
        <authorList>
            <consortium name="Pathogen Informatics"/>
            <person name="Doyle S."/>
        </authorList>
    </citation>
    <scope>NUCLEOTIDE SEQUENCE [LARGE SCALE GENOMIC DNA]</scope>
    <source>
        <strain evidence="1 2">NCTC12961</strain>
    </source>
</reference>
<name>A0A2X4UTN2_SERPL</name>
<evidence type="ECO:0000313" key="2">
    <source>
        <dbReference type="Proteomes" id="UP000248897"/>
    </source>
</evidence>
<sequence length="35" mass="3821">MILSAGGSSTRQITYLLTSNYTVISTTPHLRSHDV</sequence>